<reference evidence="2 3" key="1">
    <citation type="journal article" date="2015" name="Genome Announc.">
        <title>Draft Genome Sequence and Gene Annotation of the Entomopathogenic Fungus Verticillium hemipterigenum.</title>
        <authorList>
            <person name="Horn F."/>
            <person name="Habel A."/>
            <person name="Scharf D.H."/>
            <person name="Dworschak J."/>
            <person name="Brakhage A.A."/>
            <person name="Guthke R."/>
            <person name="Hertweck C."/>
            <person name="Linde J."/>
        </authorList>
    </citation>
    <scope>NUCLEOTIDE SEQUENCE [LARGE SCALE GENOMIC DNA]</scope>
</reference>
<evidence type="ECO:0000256" key="1">
    <source>
        <dbReference type="SAM" id="SignalP"/>
    </source>
</evidence>
<keyword evidence="3" id="KW-1185">Reference proteome</keyword>
<dbReference type="HOGENOM" id="CLU_2575546_0_0_1"/>
<gene>
    <name evidence="2" type="ORF">VHEMI03296</name>
</gene>
<feature type="signal peptide" evidence="1">
    <location>
        <begin position="1"/>
        <end position="18"/>
    </location>
</feature>
<dbReference type="OrthoDB" id="5093241at2759"/>
<dbReference type="AlphaFoldDB" id="A0A0A1SS71"/>
<dbReference type="EMBL" id="CDHN01000002">
    <property type="protein sequence ID" value="CEJ83906.1"/>
    <property type="molecule type" value="Genomic_DNA"/>
</dbReference>
<proteinExistence type="predicted"/>
<protein>
    <submittedName>
        <fullName evidence="2">Uncharacterized protein</fullName>
    </submittedName>
</protein>
<dbReference type="Proteomes" id="UP000039046">
    <property type="component" value="Unassembled WGS sequence"/>
</dbReference>
<feature type="chain" id="PRO_5001989638" evidence="1">
    <location>
        <begin position="19"/>
        <end position="81"/>
    </location>
</feature>
<evidence type="ECO:0000313" key="2">
    <source>
        <dbReference type="EMBL" id="CEJ83906.1"/>
    </source>
</evidence>
<accession>A0A0A1SS71</accession>
<evidence type="ECO:0000313" key="3">
    <source>
        <dbReference type="Proteomes" id="UP000039046"/>
    </source>
</evidence>
<name>A0A0A1SS71_9HYPO</name>
<sequence length="81" mass="8508">MKFSAAIVALCISHAAACANQGHFCTNGGATDCECNGGHLLKCVPVEGLSGQFPVAYAWFNVQNCPKVGNDLQRVNGKCLH</sequence>
<organism evidence="2 3">
    <name type="scientific">[Torrubiella] hemipterigena</name>
    <dbReference type="NCBI Taxonomy" id="1531966"/>
    <lineage>
        <taxon>Eukaryota</taxon>
        <taxon>Fungi</taxon>
        <taxon>Dikarya</taxon>
        <taxon>Ascomycota</taxon>
        <taxon>Pezizomycotina</taxon>
        <taxon>Sordariomycetes</taxon>
        <taxon>Hypocreomycetidae</taxon>
        <taxon>Hypocreales</taxon>
        <taxon>Clavicipitaceae</taxon>
        <taxon>Clavicipitaceae incertae sedis</taxon>
        <taxon>'Torrubiella' clade</taxon>
    </lineage>
</organism>
<keyword evidence="1" id="KW-0732">Signal</keyword>